<feature type="region of interest" description="Disordered" evidence="1">
    <location>
        <begin position="122"/>
        <end position="143"/>
    </location>
</feature>
<protein>
    <submittedName>
        <fullName evidence="2">Uncharacterized protein</fullName>
    </submittedName>
</protein>
<sequence length="143" mass="15858">MAHFRERRHSAVTRHARQTVVTRHHQHMLALPAGHQRSRVHDHDAGTCTARLNRQTGAGVDAQVFAEHRSQHQMRLGERVGAQHAVDVRQCKPRIGHRANRGLGVQRHAAAARQLAHGGVVGTGDESVHAHGLNPRSRAMILR</sequence>
<evidence type="ECO:0000313" key="2">
    <source>
        <dbReference type="EMBL" id="MPN50372.1"/>
    </source>
</evidence>
<dbReference type="AlphaFoldDB" id="A0A645IHQ8"/>
<accession>A0A645IHQ8</accession>
<dbReference type="EMBL" id="VSSQ01114496">
    <property type="protein sequence ID" value="MPN50372.1"/>
    <property type="molecule type" value="Genomic_DNA"/>
</dbReference>
<reference evidence="2" key="1">
    <citation type="submission" date="2019-08" db="EMBL/GenBank/DDBJ databases">
        <authorList>
            <person name="Kucharzyk K."/>
            <person name="Murdoch R.W."/>
            <person name="Higgins S."/>
            <person name="Loffler F."/>
        </authorList>
    </citation>
    <scope>NUCLEOTIDE SEQUENCE</scope>
</reference>
<evidence type="ECO:0000256" key="1">
    <source>
        <dbReference type="SAM" id="MobiDB-lite"/>
    </source>
</evidence>
<organism evidence="2">
    <name type="scientific">bioreactor metagenome</name>
    <dbReference type="NCBI Taxonomy" id="1076179"/>
    <lineage>
        <taxon>unclassified sequences</taxon>
        <taxon>metagenomes</taxon>
        <taxon>ecological metagenomes</taxon>
    </lineage>
</organism>
<gene>
    <name evidence="2" type="ORF">SDC9_197998</name>
</gene>
<comment type="caution">
    <text evidence="2">The sequence shown here is derived from an EMBL/GenBank/DDBJ whole genome shotgun (WGS) entry which is preliminary data.</text>
</comment>
<proteinExistence type="predicted"/>
<name>A0A645IHQ8_9ZZZZ</name>